<dbReference type="EMBL" id="UFYW01000001">
    <property type="protein sequence ID" value="STD85169.1"/>
    <property type="molecule type" value="Genomic_DNA"/>
</dbReference>
<organism evidence="2 3">
    <name type="scientific">Enterococcus gallinarum</name>
    <dbReference type="NCBI Taxonomy" id="1353"/>
    <lineage>
        <taxon>Bacteria</taxon>
        <taxon>Bacillati</taxon>
        <taxon>Bacillota</taxon>
        <taxon>Bacilli</taxon>
        <taxon>Lactobacillales</taxon>
        <taxon>Enterococcaceae</taxon>
        <taxon>Enterococcus</taxon>
    </lineage>
</organism>
<dbReference type="EMBL" id="JARPZN010000033">
    <property type="protein sequence ID" value="MDT2692124.1"/>
    <property type="molecule type" value="Genomic_DNA"/>
</dbReference>
<protein>
    <submittedName>
        <fullName evidence="2">Uncharacterized protein</fullName>
    </submittedName>
</protein>
<sequence>MVCLSNQSELFSEQYLIAYMEATNRKELSFDDCLFLFKKEKERRIFYSQMKDFSSLRRIDRTLGGKNKIYFVFSKK</sequence>
<dbReference type="RefSeq" id="WP_060813914.1">
    <property type="nucleotide sequence ID" value="NZ_JARPZN010000033.1"/>
</dbReference>
<name>A0A376HAK4_ENTGA</name>
<dbReference type="AlphaFoldDB" id="A0A376HAK4"/>
<proteinExistence type="predicted"/>
<evidence type="ECO:0000313" key="3">
    <source>
        <dbReference type="Proteomes" id="UP000254807"/>
    </source>
</evidence>
<dbReference type="Proteomes" id="UP001183682">
    <property type="component" value="Unassembled WGS sequence"/>
</dbReference>
<reference evidence="1" key="2">
    <citation type="submission" date="2023-03" db="EMBL/GenBank/DDBJ databases">
        <authorList>
            <person name="Shen W."/>
            <person name="Cai J."/>
        </authorList>
    </citation>
    <scope>NUCLEOTIDE SEQUENCE</scope>
    <source>
        <strain evidence="1">K69-2</strain>
    </source>
</reference>
<keyword evidence="3" id="KW-1185">Reference proteome</keyword>
<gene>
    <name evidence="2" type="ORF">NCTC12360_03723</name>
    <name evidence="1" type="ORF">P7E30_18345</name>
</gene>
<evidence type="ECO:0000313" key="1">
    <source>
        <dbReference type="EMBL" id="MDT2692124.1"/>
    </source>
</evidence>
<dbReference type="Proteomes" id="UP000254807">
    <property type="component" value="Unassembled WGS sequence"/>
</dbReference>
<reference evidence="2 3" key="1">
    <citation type="submission" date="2018-06" db="EMBL/GenBank/DDBJ databases">
        <authorList>
            <consortium name="Pathogen Informatics"/>
            <person name="Doyle S."/>
        </authorList>
    </citation>
    <scope>NUCLEOTIDE SEQUENCE [LARGE SCALE GENOMIC DNA]</scope>
    <source>
        <strain evidence="2 3">NCTC12360</strain>
    </source>
</reference>
<evidence type="ECO:0000313" key="2">
    <source>
        <dbReference type="EMBL" id="STD85169.1"/>
    </source>
</evidence>
<accession>A0A376HAK4</accession>